<evidence type="ECO:0000256" key="1">
    <source>
        <dbReference type="SAM" id="MobiDB-lite"/>
    </source>
</evidence>
<feature type="region of interest" description="Disordered" evidence="1">
    <location>
        <begin position="162"/>
        <end position="224"/>
    </location>
</feature>
<dbReference type="OrthoDB" id="2269373at2759"/>
<feature type="compositionally biased region" description="Low complexity" evidence="1">
    <location>
        <begin position="315"/>
        <end position="336"/>
    </location>
</feature>
<dbReference type="EMBL" id="KZ110613">
    <property type="protein sequence ID" value="OSX56400.1"/>
    <property type="molecule type" value="Genomic_DNA"/>
</dbReference>
<reference evidence="2 3" key="1">
    <citation type="submission" date="2017-04" db="EMBL/GenBank/DDBJ databases">
        <title>Genome Sequence of the Model Brown-Rot Fungus Postia placenta SB12.</title>
        <authorList>
            <consortium name="DOE Joint Genome Institute"/>
            <person name="Gaskell J."/>
            <person name="Kersten P."/>
            <person name="Larrondo L.F."/>
            <person name="Canessa P."/>
            <person name="Martinez D."/>
            <person name="Hibbett D."/>
            <person name="Schmoll M."/>
            <person name="Kubicek C.P."/>
            <person name="Martinez A.T."/>
            <person name="Yadav J."/>
            <person name="Master E."/>
            <person name="Magnuson J.K."/>
            <person name="James T."/>
            <person name="Yaver D."/>
            <person name="Berka R."/>
            <person name="Labutti K."/>
            <person name="Lipzen A."/>
            <person name="Aerts A."/>
            <person name="Barry K."/>
            <person name="Henrissat B."/>
            <person name="Blanchette R."/>
            <person name="Grigoriev I."/>
            <person name="Cullen D."/>
        </authorList>
    </citation>
    <scope>NUCLEOTIDE SEQUENCE [LARGE SCALE GENOMIC DNA]</scope>
    <source>
        <strain evidence="2 3">MAD-698-R-SB12</strain>
    </source>
</reference>
<proteinExistence type="predicted"/>
<dbReference type="Proteomes" id="UP000194127">
    <property type="component" value="Unassembled WGS sequence"/>
</dbReference>
<evidence type="ECO:0000313" key="2">
    <source>
        <dbReference type="EMBL" id="OSX56400.1"/>
    </source>
</evidence>
<protein>
    <submittedName>
        <fullName evidence="2">Uncharacterized protein</fullName>
    </submittedName>
</protein>
<keyword evidence="3" id="KW-1185">Reference proteome</keyword>
<dbReference type="RefSeq" id="XP_024333194.1">
    <property type="nucleotide sequence ID" value="XM_024487504.1"/>
</dbReference>
<feature type="region of interest" description="Disordered" evidence="1">
    <location>
        <begin position="304"/>
        <end position="343"/>
    </location>
</feature>
<feature type="compositionally biased region" description="Low complexity" evidence="1">
    <location>
        <begin position="193"/>
        <end position="210"/>
    </location>
</feature>
<name>A0A1X6MJ58_9APHY</name>
<sequence>MSFESDTQLPPLQFKGEIMDFDLGLDIDHRKRRRNRTTQSCLNCHTSKRKKETMFEVYTAWARMTPTSTRLHVSGIGSRSSKVWFENYGPHPKWAEPNYCDGDSTEKWHSRSSKRLQTQKTRRDLDIDGSHSGSASIHLPSTVKIEQAAELSQQQQLYRVATSSSSSTLHDAHSASESYYRTPPQANSQPFGSPTDDSAAYYSSSSSNSPLGYEHRYTDGSVHAGPDHYAQSYVRPSNNSSSTIQVSCPCLTNPAAGNPLIALTNQLRNTLHQLRQLPEHHSHNDCLVLTRILDLNDTMHGSDPGYHSDTRYDGLPTPTDSELLSPTSSSGHSGLSNNMQDWQAMSHPSGYDHYFQVSSGEHATYQKPYHIVQ</sequence>
<dbReference type="STRING" id="670580.A0A1X6MJ58"/>
<dbReference type="AlphaFoldDB" id="A0A1X6MJ58"/>
<accession>A0A1X6MJ58</accession>
<gene>
    <name evidence="2" type="ORF">POSPLADRAFT_1160124</name>
</gene>
<organism evidence="2 3">
    <name type="scientific">Postia placenta MAD-698-R-SB12</name>
    <dbReference type="NCBI Taxonomy" id="670580"/>
    <lineage>
        <taxon>Eukaryota</taxon>
        <taxon>Fungi</taxon>
        <taxon>Dikarya</taxon>
        <taxon>Basidiomycota</taxon>
        <taxon>Agaricomycotina</taxon>
        <taxon>Agaricomycetes</taxon>
        <taxon>Polyporales</taxon>
        <taxon>Adustoporiaceae</taxon>
        <taxon>Rhodonia</taxon>
    </lineage>
</organism>
<feature type="region of interest" description="Disordered" evidence="1">
    <location>
        <begin position="105"/>
        <end position="137"/>
    </location>
</feature>
<evidence type="ECO:0000313" key="3">
    <source>
        <dbReference type="Proteomes" id="UP000194127"/>
    </source>
</evidence>
<dbReference type="GeneID" id="36332453"/>